<keyword evidence="2" id="KW-0812">Transmembrane</keyword>
<keyword evidence="2" id="KW-1133">Transmembrane helix</keyword>
<sequence length="299" mass="34786">MTGNLVTYQPDKRTSIILNFIIVGAVLYFCGDLIFDMVRDVFYPIAYPEEAQFYKTNILSPKDEKNLILIINRGSEIVSSRLVGKESFFEDIIPLDSRDDLIVNHSGEKLEIRSVRYKKGSLNLDISYDSFIKERIGKEKWNHALITFFDDGKYPTTHDGYNDQIGYNTVKILWNKKIYEHALHLVFVQKEDIQYQYGKHGRGGGAGIAKKYYFTSSKDPKIHVNFITEVIAADKVKSSSDYPKFFASIEIYKEDDEKNRILADDRRKKEQAEQQRQDEEKRKQQERKAEALKQLGIQE</sequence>
<feature type="compositionally biased region" description="Basic and acidic residues" evidence="1">
    <location>
        <begin position="262"/>
        <end position="291"/>
    </location>
</feature>
<dbReference type="Proteomes" id="UP001154259">
    <property type="component" value="Unassembled WGS sequence"/>
</dbReference>
<proteinExistence type="predicted"/>
<evidence type="ECO:0000256" key="1">
    <source>
        <dbReference type="SAM" id="MobiDB-lite"/>
    </source>
</evidence>
<keyword evidence="2" id="KW-0472">Membrane</keyword>
<reference evidence="3" key="1">
    <citation type="submission" date="2022-10" db="EMBL/GenBank/DDBJ databases">
        <authorList>
            <person name="Botero Cardona J."/>
        </authorList>
    </citation>
    <scope>NUCLEOTIDE SEQUENCE</scope>
    <source>
        <strain evidence="3">LMG 31819</strain>
        <strain evidence="4">R-53529</strain>
    </source>
</reference>
<dbReference type="EMBL" id="CAMXCS010000005">
    <property type="protein sequence ID" value="CAI3953073.1"/>
    <property type="molecule type" value="Genomic_DNA"/>
</dbReference>
<dbReference type="EMBL" id="CAMXCM010000003">
    <property type="protein sequence ID" value="CAI3943091.1"/>
    <property type="molecule type" value="Genomic_DNA"/>
</dbReference>
<gene>
    <name evidence="4" type="ORF">R53529_LOCUS1826</name>
    <name evidence="3" type="ORF">R53530_LOCUS1354</name>
</gene>
<name>A0A9W4X9T2_9PROT</name>
<evidence type="ECO:0000313" key="4">
    <source>
        <dbReference type="EMBL" id="CAI3953073.1"/>
    </source>
</evidence>
<evidence type="ECO:0000313" key="5">
    <source>
        <dbReference type="Proteomes" id="UP001154255"/>
    </source>
</evidence>
<evidence type="ECO:0000313" key="6">
    <source>
        <dbReference type="Proteomes" id="UP001154259"/>
    </source>
</evidence>
<evidence type="ECO:0000313" key="3">
    <source>
        <dbReference type="EMBL" id="CAI3943091.1"/>
    </source>
</evidence>
<comment type="caution">
    <text evidence="3">The sequence shown here is derived from an EMBL/GenBank/DDBJ whole genome shotgun (WGS) entry which is preliminary data.</text>
</comment>
<protein>
    <submittedName>
        <fullName evidence="3">Uncharacterized protein</fullName>
    </submittedName>
</protein>
<evidence type="ECO:0000256" key="2">
    <source>
        <dbReference type="SAM" id="Phobius"/>
    </source>
</evidence>
<organism evidence="3 5">
    <name type="scientific">Commensalibacter communis</name>
    <dbReference type="NCBI Taxonomy" id="2972786"/>
    <lineage>
        <taxon>Bacteria</taxon>
        <taxon>Pseudomonadati</taxon>
        <taxon>Pseudomonadota</taxon>
        <taxon>Alphaproteobacteria</taxon>
        <taxon>Acetobacterales</taxon>
        <taxon>Acetobacteraceae</taxon>
    </lineage>
</organism>
<dbReference type="AlphaFoldDB" id="A0A9W4X9T2"/>
<dbReference type="RefSeq" id="WP_271790255.1">
    <property type="nucleotide sequence ID" value="NZ_CAMXCM010000003.1"/>
</dbReference>
<feature type="region of interest" description="Disordered" evidence="1">
    <location>
        <begin position="262"/>
        <end position="299"/>
    </location>
</feature>
<keyword evidence="6" id="KW-1185">Reference proteome</keyword>
<accession>A0A9W4X9T2</accession>
<dbReference type="Proteomes" id="UP001154255">
    <property type="component" value="Unassembled WGS sequence"/>
</dbReference>
<feature type="transmembrane region" description="Helical" evidence="2">
    <location>
        <begin position="16"/>
        <end position="35"/>
    </location>
</feature>